<evidence type="ECO:0008006" key="4">
    <source>
        <dbReference type="Google" id="ProtNLM"/>
    </source>
</evidence>
<feature type="region of interest" description="Disordered" evidence="1">
    <location>
        <begin position="41"/>
        <end position="72"/>
    </location>
</feature>
<evidence type="ECO:0000256" key="1">
    <source>
        <dbReference type="SAM" id="MobiDB-lite"/>
    </source>
</evidence>
<protein>
    <recommendedName>
        <fullName evidence="4">Transposase DDE domain-containing protein</fullName>
    </recommendedName>
</protein>
<feature type="compositionally biased region" description="Basic residues" evidence="1">
    <location>
        <begin position="121"/>
        <end position="132"/>
    </location>
</feature>
<dbReference type="Pfam" id="PF14124">
    <property type="entry name" value="DUF4291"/>
    <property type="match status" value="1"/>
</dbReference>
<feature type="region of interest" description="Disordered" evidence="1">
    <location>
        <begin position="84"/>
        <end position="199"/>
    </location>
</feature>
<dbReference type="EMBL" id="FRBI01000048">
    <property type="protein sequence ID" value="SHN36754.1"/>
    <property type="molecule type" value="Genomic_DNA"/>
</dbReference>
<dbReference type="InterPro" id="IPR025633">
    <property type="entry name" value="DUF4291"/>
</dbReference>
<organism evidence="2 3">
    <name type="scientific">Actinacidiphila paucisporea</name>
    <dbReference type="NCBI Taxonomy" id="310782"/>
    <lineage>
        <taxon>Bacteria</taxon>
        <taxon>Bacillati</taxon>
        <taxon>Actinomycetota</taxon>
        <taxon>Actinomycetes</taxon>
        <taxon>Kitasatosporales</taxon>
        <taxon>Streptomycetaceae</taxon>
        <taxon>Actinacidiphila</taxon>
    </lineage>
</organism>
<gene>
    <name evidence="2" type="ORF">SAMN05216499_14811</name>
</gene>
<keyword evidence="3" id="KW-1185">Reference proteome</keyword>
<evidence type="ECO:0000313" key="2">
    <source>
        <dbReference type="EMBL" id="SHN36754.1"/>
    </source>
</evidence>
<reference evidence="2 3" key="1">
    <citation type="submission" date="2016-11" db="EMBL/GenBank/DDBJ databases">
        <authorList>
            <person name="Jaros S."/>
            <person name="Januszkiewicz K."/>
            <person name="Wedrychowicz H."/>
        </authorList>
    </citation>
    <scope>NUCLEOTIDE SEQUENCE [LARGE SCALE GENOMIC DNA]</scope>
    <source>
        <strain evidence="2 3">CGMCC 4.2025</strain>
    </source>
</reference>
<dbReference type="AlphaFoldDB" id="A0A1M7QXE8"/>
<name>A0A1M7QXE8_9ACTN</name>
<proteinExistence type="predicted"/>
<dbReference type="PANTHER" id="PTHR38567:SF1">
    <property type="entry name" value="DUF4291 DOMAIN-CONTAINING PROTEIN"/>
    <property type="match status" value="1"/>
</dbReference>
<dbReference type="PANTHER" id="PTHR38567">
    <property type="entry name" value="DUF4291 DOMAIN-CONTAINING PROTEIN"/>
    <property type="match status" value="1"/>
</dbReference>
<accession>A0A1M7QXE8</accession>
<dbReference type="STRING" id="310782.SAMN05216499_14811"/>
<sequence>MRLLPARVKGSTAAVADGPRTSPPVRIEQLLRFRLASDVEQPDELGRAPGRSVSTAHAPSLPRTLAGGRPPWGAGKMVAWRTGLHRSGPYARGRRRVRPAAGSRHPSARPRPGRTPGPCHHPPHPRGRRHPHPVSGACPDPAAQGGGSVVRTVRGGPPGVGAAGQCGPSGPPGMSPRGRRSAGPRHVQAGRRRGHPHGDREVPAAIVYEPGSRRRRPDKLHADKGYDYNHFAAMAPLARDHPPHRPQRYRVLRTPGRRHRRTVERTTAWLAGCRRLHRRHERKADHFLAFASIAYTLICYAGSPASRNAVIRWRARKGTPTLVPVAEPKYRIRALQTDSTVVVYQAYAPEIGLPAAREGRFPATWQRNRMTWIKPSFL</sequence>
<evidence type="ECO:0000313" key="3">
    <source>
        <dbReference type="Proteomes" id="UP000184111"/>
    </source>
</evidence>
<dbReference type="Proteomes" id="UP000184111">
    <property type="component" value="Unassembled WGS sequence"/>
</dbReference>
<feature type="compositionally biased region" description="Basic residues" evidence="1">
    <location>
        <begin position="177"/>
        <end position="195"/>
    </location>
</feature>
<feature type="region of interest" description="Disordered" evidence="1">
    <location>
        <begin position="1"/>
        <end position="21"/>
    </location>
</feature>